<dbReference type="HOGENOM" id="CLU_2518707_0_0_1"/>
<gene>
    <name evidence="1" type="ORF">PAXRUDRAFT_173226</name>
</gene>
<dbReference type="InParanoid" id="A0A0D0CW34"/>
<protein>
    <submittedName>
        <fullName evidence="1">Unplaced genomic scaffold scaffold_3386, whole genome shotgun sequence</fullName>
    </submittedName>
</protein>
<reference evidence="1 2" key="1">
    <citation type="submission" date="2014-04" db="EMBL/GenBank/DDBJ databases">
        <authorList>
            <consortium name="DOE Joint Genome Institute"/>
            <person name="Kuo A."/>
            <person name="Kohler A."/>
            <person name="Jargeat P."/>
            <person name="Nagy L.G."/>
            <person name="Floudas D."/>
            <person name="Copeland A."/>
            <person name="Barry K.W."/>
            <person name="Cichocki N."/>
            <person name="Veneault-Fourrey C."/>
            <person name="LaButti K."/>
            <person name="Lindquist E.A."/>
            <person name="Lipzen A."/>
            <person name="Lundell T."/>
            <person name="Morin E."/>
            <person name="Murat C."/>
            <person name="Sun H."/>
            <person name="Tunlid A."/>
            <person name="Henrissat B."/>
            <person name="Grigoriev I.V."/>
            <person name="Hibbett D.S."/>
            <person name="Martin F."/>
            <person name="Nordberg H.P."/>
            <person name="Cantor M.N."/>
            <person name="Hua S.X."/>
        </authorList>
    </citation>
    <scope>NUCLEOTIDE SEQUENCE [LARGE SCALE GENOMIC DNA]</scope>
    <source>
        <strain evidence="1 2">Ve08.2h10</strain>
    </source>
</reference>
<name>A0A0D0CW34_9AGAM</name>
<evidence type="ECO:0000313" key="1">
    <source>
        <dbReference type="EMBL" id="KIK75301.1"/>
    </source>
</evidence>
<dbReference type="EMBL" id="KN828208">
    <property type="protein sequence ID" value="KIK75301.1"/>
    <property type="molecule type" value="Genomic_DNA"/>
</dbReference>
<keyword evidence="2" id="KW-1185">Reference proteome</keyword>
<dbReference type="AlphaFoldDB" id="A0A0D0CW34"/>
<organism evidence="1 2">
    <name type="scientific">Paxillus rubicundulus Ve08.2h10</name>
    <dbReference type="NCBI Taxonomy" id="930991"/>
    <lineage>
        <taxon>Eukaryota</taxon>
        <taxon>Fungi</taxon>
        <taxon>Dikarya</taxon>
        <taxon>Basidiomycota</taxon>
        <taxon>Agaricomycotina</taxon>
        <taxon>Agaricomycetes</taxon>
        <taxon>Agaricomycetidae</taxon>
        <taxon>Boletales</taxon>
        <taxon>Paxilineae</taxon>
        <taxon>Paxillaceae</taxon>
        <taxon>Paxillus</taxon>
    </lineage>
</organism>
<evidence type="ECO:0000313" key="2">
    <source>
        <dbReference type="Proteomes" id="UP000054538"/>
    </source>
</evidence>
<feature type="non-terminal residue" evidence="1">
    <location>
        <position position="1"/>
    </location>
</feature>
<proteinExistence type="predicted"/>
<dbReference type="Proteomes" id="UP000054538">
    <property type="component" value="Unassembled WGS sequence"/>
</dbReference>
<sequence length="85" mass="9124">FQTAAGQPLIHTGPTCDGFRTISVAIHSKSGPGDFITVKVPAAYTHHPGWKIYHTIPSILAAIPLATTEMENSGRVSLQDDKQNL</sequence>
<reference evidence="2" key="2">
    <citation type="submission" date="2015-01" db="EMBL/GenBank/DDBJ databases">
        <title>Evolutionary Origins and Diversification of the Mycorrhizal Mutualists.</title>
        <authorList>
            <consortium name="DOE Joint Genome Institute"/>
            <consortium name="Mycorrhizal Genomics Consortium"/>
            <person name="Kohler A."/>
            <person name="Kuo A."/>
            <person name="Nagy L.G."/>
            <person name="Floudas D."/>
            <person name="Copeland A."/>
            <person name="Barry K.W."/>
            <person name="Cichocki N."/>
            <person name="Veneault-Fourrey C."/>
            <person name="LaButti K."/>
            <person name="Lindquist E.A."/>
            <person name="Lipzen A."/>
            <person name="Lundell T."/>
            <person name="Morin E."/>
            <person name="Murat C."/>
            <person name="Riley R."/>
            <person name="Ohm R."/>
            <person name="Sun H."/>
            <person name="Tunlid A."/>
            <person name="Henrissat B."/>
            <person name="Grigoriev I.V."/>
            <person name="Hibbett D.S."/>
            <person name="Martin F."/>
        </authorList>
    </citation>
    <scope>NUCLEOTIDE SEQUENCE [LARGE SCALE GENOMIC DNA]</scope>
    <source>
        <strain evidence="2">Ve08.2h10</strain>
    </source>
</reference>
<accession>A0A0D0CW34</accession>